<dbReference type="PANTHER" id="PTHR43065">
    <property type="entry name" value="SENSOR HISTIDINE KINASE"/>
    <property type="match status" value="1"/>
</dbReference>
<evidence type="ECO:0000256" key="2">
    <source>
        <dbReference type="ARBA" id="ARBA00012438"/>
    </source>
</evidence>
<dbReference type="AlphaFoldDB" id="A0A1I6AE31"/>
<accession>A0A1I6AE31</accession>
<evidence type="ECO:0000313" key="11">
    <source>
        <dbReference type="Proteomes" id="UP000198734"/>
    </source>
</evidence>
<dbReference type="InterPro" id="IPR036890">
    <property type="entry name" value="HATPase_C_sf"/>
</dbReference>
<dbReference type="STRING" id="126156.SAMN05421670_3314"/>
<dbReference type="InterPro" id="IPR003594">
    <property type="entry name" value="HATPase_dom"/>
</dbReference>
<evidence type="ECO:0000256" key="3">
    <source>
        <dbReference type="ARBA" id="ARBA00022679"/>
    </source>
</evidence>
<feature type="transmembrane region" description="Helical" evidence="8">
    <location>
        <begin position="157"/>
        <end position="180"/>
    </location>
</feature>
<keyword evidence="3" id="KW-0808">Transferase</keyword>
<feature type="transmembrane region" description="Helical" evidence="8">
    <location>
        <begin position="12"/>
        <end position="29"/>
    </location>
</feature>
<comment type="catalytic activity">
    <reaction evidence="1">
        <text>ATP + protein L-histidine = ADP + protein N-phospho-L-histidine.</text>
        <dbReference type="EC" id="2.7.13.3"/>
    </reaction>
</comment>
<evidence type="ECO:0000256" key="8">
    <source>
        <dbReference type="SAM" id="Phobius"/>
    </source>
</evidence>
<dbReference type="GO" id="GO:0000160">
    <property type="term" value="P:phosphorelay signal transduction system"/>
    <property type="evidence" value="ECO:0007669"/>
    <property type="project" value="UniProtKB-KW"/>
</dbReference>
<dbReference type="Gene3D" id="3.30.565.10">
    <property type="entry name" value="Histidine kinase-like ATPase, C-terminal domain"/>
    <property type="match status" value="1"/>
</dbReference>
<evidence type="ECO:0000256" key="6">
    <source>
        <dbReference type="ARBA" id="ARBA00022840"/>
    </source>
</evidence>
<dbReference type="GO" id="GO:0004673">
    <property type="term" value="F:protein histidine kinase activity"/>
    <property type="evidence" value="ECO:0007669"/>
    <property type="project" value="UniProtKB-EC"/>
</dbReference>
<protein>
    <recommendedName>
        <fullName evidence="2">histidine kinase</fullName>
        <ecNumber evidence="2">2.7.13.3</ecNumber>
    </recommendedName>
</protein>
<feature type="transmembrane region" description="Helical" evidence="8">
    <location>
        <begin position="120"/>
        <end position="137"/>
    </location>
</feature>
<keyword evidence="5 10" id="KW-0418">Kinase</keyword>
<keyword evidence="8" id="KW-0472">Membrane</keyword>
<keyword evidence="7" id="KW-0902">Two-component regulatory system</keyword>
<evidence type="ECO:0000259" key="9">
    <source>
        <dbReference type="PROSITE" id="PS50109"/>
    </source>
</evidence>
<feature type="transmembrane region" description="Helical" evidence="8">
    <location>
        <begin position="86"/>
        <end position="108"/>
    </location>
</feature>
<organism evidence="10 11">
    <name type="scientific">Psychrobacillus psychrotolerans</name>
    <dbReference type="NCBI Taxonomy" id="126156"/>
    <lineage>
        <taxon>Bacteria</taxon>
        <taxon>Bacillati</taxon>
        <taxon>Bacillota</taxon>
        <taxon>Bacilli</taxon>
        <taxon>Bacillales</taxon>
        <taxon>Bacillaceae</taxon>
        <taxon>Psychrobacillus</taxon>
    </lineage>
</organism>
<dbReference type="PANTHER" id="PTHR43065:SF46">
    <property type="entry name" value="C4-DICARBOXYLATE TRANSPORT SENSOR PROTEIN DCTB"/>
    <property type="match status" value="1"/>
</dbReference>
<feature type="transmembrane region" description="Helical" evidence="8">
    <location>
        <begin position="41"/>
        <end position="74"/>
    </location>
</feature>
<name>A0A1I6AE31_9BACI</name>
<dbReference type="SUPFAM" id="SSF55874">
    <property type="entry name" value="ATPase domain of HSP90 chaperone/DNA topoisomerase II/histidine kinase"/>
    <property type="match status" value="1"/>
</dbReference>
<dbReference type="PROSITE" id="PS50109">
    <property type="entry name" value="HIS_KIN"/>
    <property type="match status" value="1"/>
</dbReference>
<dbReference type="EC" id="2.7.13.3" evidence="2"/>
<sequence>MVFKRHQLVANKWSVLILTILITVIASEFKVIPFNGEDFRFGLGSAAFFFLLLIFQPTSLIFTGFLTGVTVVLVRIGEDMIFTDEAFGLILVDHIPAFLFYLLFATGFSVIRIERFKKAPLLLGAFATVLEFIANSVEHIVRYLLWSNMHLEVQEWVLLALVAIFRSYFVVGLYSSIIIMEQNKRIQEMLKVGSNLYAETLYLQKSMNHIEKITASSHDLYRKLKSQDHLALSTQALKIAQEIHEVKKDSQRILAGLQKITTVERNKHYTLSEVVQLVIQGNEKYSELLNKEIVIHSTILVDYDTEQQIPLLALLNNICANAVEAISTTGKISIEVCEESELTWFIIKDTGGGISKEDHGIVFEPGYTTKFNDSGVAATGIGLSHVKEIITTLEGQVQIESFDKGTTFKVNIPTENIRKGG</sequence>
<evidence type="ECO:0000256" key="5">
    <source>
        <dbReference type="ARBA" id="ARBA00022777"/>
    </source>
</evidence>
<dbReference type="EMBL" id="FOXU01000007">
    <property type="protein sequence ID" value="SFQ66873.1"/>
    <property type="molecule type" value="Genomic_DNA"/>
</dbReference>
<keyword evidence="6" id="KW-0067">ATP-binding</keyword>
<feature type="domain" description="Histidine kinase" evidence="9">
    <location>
        <begin position="215"/>
        <end position="416"/>
    </location>
</feature>
<gene>
    <name evidence="10" type="ORF">SAMN05421670_3314</name>
</gene>
<dbReference type="Proteomes" id="UP000198734">
    <property type="component" value="Unassembled WGS sequence"/>
</dbReference>
<dbReference type="InterPro" id="IPR005467">
    <property type="entry name" value="His_kinase_dom"/>
</dbReference>
<dbReference type="Pfam" id="PF02518">
    <property type="entry name" value="HATPase_c"/>
    <property type="match status" value="1"/>
</dbReference>
<dbReference type="PRINTS" id="PR00344">
    <property type="entry name" value="BCTRLSENSOR"/>
</dbReference>
<dbReference type="GO" id="GO:0005524">
    <property type="term" value="F:ATP binding"/>
    <property type="evidence" value="ECO:0007669"/>
    <property type="project" value="UniProtKB-KW"/>
</dbReference>
<evidence type="ECO:0000256" key="4">
    <source>
        <dbReference type="ARBA" id="ARBA00022741"/>
    </source>
</evidence>
<dbReference type="SMART" id="SM00387">
    <property type="entry name" value="HATPase_c"/>
    <property type="match status" value="1"/>
</dbReference>
<keyword evidence="11" id="KW-1185">Reference proteome</keyword>
<evidence type="ECO:0000256" key="1">
    <source>
        <dbReference type="ARBA" id="ARBA00000085"/>
    </source>
</evidence>
<reference evidence="11" key="1">
    <citation type="submission" date="2016-10" db="EMBL/GenBank/DDBJ databases">
        <authorList>
            <person name="Varghese N."/>
            <person name="Submissions S."/>
        </authorList>
    </citation>
    <scope>NUCLEOTIDE SEQUENCE [LARGE SCALE GENOMIC DNA]</scope>
    <source>
        <strain evidence="11">DSM 11706</strain>
    </source>
</reference>
<keyword evidence="4" id="KW-0547">Nucleotide-binding</keyword>
<dbReference type="InterPro" id="IPR004358">
    <property type="entry name" value="Sig_transdc_His_kin-like_C"/>
</dbReference>
<evidence type="ECO:0000313" key="10">
    <source>
        <dbReference type="EMBL" id="SFQ66873.1"/>
    </source>
</evidence>
<proteinExistence type="predicted"/>
<keyword evidence="8" id="KW-0812">Transmembrane</keyword>
<dbReference type="RefSeq" id="WP_093537970.1">
    <property type="nucleotide sequence ID" value="NZ_FOXU01000007.1"/>
</dbReference>
<evidence type="ECO:0000256" key="7">
    <source>
        <dbReference type="ARBA" id="ARBA00023012"/>
    </source>
</evidence>
<dbReference type="OrthoDB" id="1674512at2"/>
<keyword evidence="8" id="KW-1133">Transmembrane helix</keyword>